<dbReference type="PANTHER" id="PTHR40781:SF1">
    <property type="match status" value="1"/>
</dbReference>
<dbReference type="Proteomes" id="UP000237271">
    <property type="component" value="Unassembled WGS sequence"/>
</dbReference>
<feature type="region of interest" description="Disordered" evidence="1">
    <location>
        <begin position="129"/>
        <end position="169"/>
    </location>
</feature>
<evidence type="ECO:0000313" key="4">
    <source>
        <dbReference type="Proteomes" id="UP000237271"/>
    </source>
</evidence>
<gene>
    <name evidence="3" type="ORF">PHPALM_28881</name>
</gene>
<evidence type="ECO:0000256" key="1">
    <source>
        <dbReference type="SAM" id="MobiDB-lite"/>
    </source>
</evidence>
<dbReference type="EMBL" id="NCKW01015693">
    <property type="protein sequence ID" value="POM62011.1"/>
    <property type="molecule type" value="Genomic_DNA"/>
</dbReference>
<sequence length="169" mass="19496">MPPRLFRVRYDRSMSLTARTTPDFSTESEFERDVEQHLDWSNPNPTPFVSTFSVRRHAENWAYKRAERGCSDVVILELDPKELGPIFSVQYLVQSQFVHTNLPDDTYEDEYLVLDEICKRSIIDKKIVQVDESNSDSDESDFDSDESDFDSDESNPNSDESDSDSSFSA</sequence>
<name>A0A2P4X8Y0_9STRA</name>
<dbReference type="AlphaFoldDB" id="A0A2P4X8Y0"/>
<proteinExistence type="predicted"/>
<accession>A0A2P4X8Y0</accession>
<dbReference type="SUPFAM" id="SSF56399">
    <property type="entry name" value="ADP-ribosylation"/>
    <property type="match status" value="1"/>
</dbReference>
<keyword evidence="4" id="KW-1185">Reference proteome</keyword>
<organism evidence="3 4">
    <name type="scientific">Phytophthora palmivora</name>
    <dbReference type="NCBI Taxonomy" id="4796"/>
    <lineage>
        <taxon>Eukaryota</taxon>
        <taxon>Sar</taxon>
        <taxon>Stramenopiles</taxon>
        <taxon>Oomycota</taxon>
        <taxon>Peronosporomycetes</taxon>
        <taxon>Peronosporales</taxon>
        <taxon>Peronosporaceae</taxon>
        <taxon>Phytophthora</taxon>
    </lineage>
</organism>
<dbReference type="Pfam" id="PF24494">
    <property type="entry name" value="DUF7587"/>
    <property type="match status" value="1"/>
</dbReference>
<comment type="caution">
    <text evidence="3">The sequence shown here is derived from an EMBL/GenBank/DDBJ whole genome shotgun (WGS) entry which is preliminary data.</text>
</comment>
<dbReference type="OrthoDB" id="88561at2759"/>
<feature type="compositionally biased region" description="Acidic residues" evidence="1">
    <location>
        <begin position="133"/>
        <end position="163"/>
    </location>
</feature>
<evidence type="ECO:0000313" key="3">
    <source>
        <dbReference type="EMBL" id="POM62011.1"/>
    </source>
</evidence>
<evidence type="ECO:0000259" key="2">
    <source>
        <dbReference type="Pfam" id="PF24494"/>
    </source>
</evidence>
<reference evidence="3 4" key="1">
    <citation type="journal article" date="2017" name="Genome Biol. Evol.">
        <title>Phytophthora megakarya and P. palmivora, closely related causal agents of cacao black pod rot, underwent increases in genome sizes and gene numbers by different mechanisms.</title>
        <authorList>
            <person name="Ali S.S."/>
            <person name="Shao J."/>
            <person name="Lary D.J."/>
            <person name="Kronmiller B."/>
            <person name="Shen D."/>
            <person name="Strem M.D."/>
            <person name="Amoako-Attah I."/>
            <person name="Akrofi A.Y."/>
            <person name="Begoude B.A."/>
            <person name="Ten Hoopen G.M."/>
            <person name="Coulibaly K."/>
            <person name="Kebe B.I."/>
            <person name="Melnick R.L."/>
            <person name="Guiltinan M.J."/>
            <person name="Tyler B.M."/>
            <person name="Meinhardt L.W."/>
            <person name="Bailey B.A."/>
        </authorList>
    </citation>
    <scope>NUCLEOTIDE SEQUENCE [LARGE SCALE GENOMIC DNA]</scope>
    <source>
        <strain evidence="4">sbr112.9</strain>
    </source>
</reference>
<dbReference type="PANTHER" id="PTHR40781">
    <property type="match status" value="1"/>
</dbReference>
<feature type="domain" description="DUF7587" evidence="2">
    <location>
        <begin position="2"/>
        <end position="125"/>
    </location>
</feature>
<dbReference type="InterPro" id="IPR056009">
    <property type="entry name" value="DUF7587"/>
</dbReference>
<protein>
    <recommendedName>
        <fullName evidence="2">DUF7587 domain-containing protein</fullName>
    </recommendedName>
</protein>